<dbReference type="EMBL" id="QGGT01000003">
    <property type="protein sequence ID" value="PWK33839.1"/>
    <property type="molecule type" value="Genomic_DNA"/>
</dbReference>
<gene>
    <name evidence="4" type="ORF">C7419_103158</name>
</gene>
<evidence type="ECO:0000313" key="5">
    <source>
        <dbReference type="Proteomes" id="UP000245754"/>
    </source>
</evidence>
<dbReference type="PANTHER" id="PTHR48106:SF18">
    <property type="entry name" value="QUINONE OXIDOREDUCTASE PIG3"/>
    <property type="match status" value="1"/>
</dbReference>
<dbReference type="InterPro" id="IPR013154">
    <property type="entry name" value="ADH-like_N"/>
</dbReference>
<keyword evidence="5" id="KW-1185">Reference proteome</keyword>
<accession>A0A316EQH5</accession>
<dbReference type="Gene3D" id="3.90.180.10">
    <property type="entry name" value="Medium-chain alcohol dehydrogenases, catalytic domain"/>
    <property type="match status" value="1"/>
</dbReference>
<dbReference type="SUPFAM" id="SSF50129">
    <property type="entry name" value="GroES-like"/>
    <property type="match status" value="1"/>
</dbReference>
<sequence length="357" mass="37763">MHFCITETAPCRTTIRSMSSIDGAPVMKAILFDTFGDADVLQLGDAPVPEVRPSDLLVRVHAAGVNRADLLHRKGAYGRADFGDSAIMGLEIAGEVIEVGPEAQGYRVGDRVMGVVGGGAYAEVARIDWRMAMPIPAGLDDVQAAAIPEVFVTAHEALLHLGGLTDGGTALVHAGASGVGSAAIQLARASGATVFATADAAKHDRVKQFGADRVIDYRSEDFAAVIADRTGQRGVDVVIDFIGAPYFAKNIAALAHGGRLIQVGLLGGGGEVGVKLEDILYRHLRIIGTVMKSRTPAEKHAMTRRFRDHWLDRFARGTDPTPIVDSTFPLARAADAHRRMESSANVGKIILTIGGKD</sequence>
<dbReference type="Gene3D" id="3.40.50.720">
    <property type="entry name" value="NAD(P)-binding Rossmann-like Domain"/>
    <property type="match status" value="1"/>
</dbReference>
<keyword evidence="1" id="KW-0521">NADP</keyword>
<keyword evidence="2" id="KW-0560">Oxidoreductase</keyword>
<dbReference type="GO" id="GO:0016651">
    <property type="term" value="F:oxidoreductase activity, acting on NAD(P)H"/>
    <property type="evidence" value="ECO:0007669"/>
    <property type="project" value="TreeGrafter"/>
</dbReference>
<comment type="caution">
    <text evidence="4">The sequence shown here is derived from an EMBL/GenBank/DDBJ whole genome shotgun (WGS) entry which is preliminary data.</text>
</comment>
<proteinExistence type="predicted"/>
<evidence type="ECO:0000259" key="3">
    <source>
        <dbReference type="SMART" id="SM00829"/>
    </source>
</evidence>
<dbReference type="InterPro" id="IPR014189">
    <property type="entry name" value="Quinone_OxRdtase_PIG3"/>
</dbReference>
<dbReference type="SUPFAM" id="SSF51735">
    <property type="entry name" value="NAD(P)-binding Rossmann-fold domains"/>
    <property type="match status" value="1"/>
</dbReference>
<evidence type="ECO:0000313" key="4">
    <source>
        <dbReference type="EMBL" id="PWK33839.1"/>
    </source>
</evidence>
<reference evidence="4 5" key="1">
    <citation type="submission" date="2018-05" db="EMBL/GenBank/DDBJ databases">
        <title>Genomic Encyclopedia of Type Strains, Phase IV (KMG-V): Genome sequencing to study the core and pangenomes of soil and plant-associated prokaryotes.</title>
        <authorList>
            <person name="Whitman W."/>
        </authorList>
    </citation>
    <scope>NUCLEOTIDE SEQUENCE [LARGE SCALE GENOMIC DNA]</scope>
    <source>
        <strain evidence="4 5">SLV-132</strain>
    </source>
</reference>
<organism evidence="4 5">
    <name type="scientific">Cupriavidus plantarum</name>
    <dbReference type="NCBI Taxonomy" id="942865"/>
    <lineage>
        <taxon>Bacteria</taxon>
        <taxon>Pseudomonadati</taxon>
        <taxon>Pseudomonadota</taxon>
        <taxon>Betaproteobacteria</taxon>
        <taxon>Burkholderiales</taxon>
        <taxon>Burkholderiaceae</taxon>
        <taxon>Cupriavidus</taxon>
    </lineage>
</organism>
<dbReference type="Proteomes" id="UP000245754">
    <property type="component" value="Unassembled WGS sequence"/>
</dbReference>
<dbReference type="GO" id="GO:0070402">
    <property type="term" value="F:NADPH binding"/>
    <property type="evidence" value="ECO:0007669"/>
    <property type="project" value="TreeGrafter"/>
</dbReference>
<feature type="domain" description="Enoyl reductase (ER)" evidence="3">
    <location>
        <begin position="36"/>
        <end position="351"/>
    </location>
</feature>
<dbReference type="Pfam" id="PF08240">
    <property type="entry name" value="ADH_N"/>
    <property type="match status" value="1"/>
</dbReference>
<dbReference type="Pfam" id="PF00107">
    <property type="entry name" value="ADH_zinc_N"/>
    <property type="match status" value="1"/>
</dbReference>
<dbReference type="CDD" id="cd05276">
    <property type="entry name" value="p53_inducible_oxidoreductase"/>
    <property type="match status" value="1"/>
</dbReference>
<evidence type="ECO:0000256" key="2">
    <source>
        <dbReference type="ARBA" id="ARBA00023002"/>
    </source>
</evidence>
<dbReference type="SMART" id="SM00829">
    <property type="entry name" value="PKS_ER"/>
    <property type="match status" value="1"/>
</dbReference>
<dbReference type="PANTHER" id="PTHR48106">
    <property type="entry name" value="QUINONE OXIDOREDUCTASE PIG3-RELATED"/>
    <property type="match status" value="1"/>
</dbReference>
<dbReference type="AlphaFoldDB" id="A0A316EQH5"/>
<protein>
    <submittedName>
        <fullName evidence="4">Putative PIG3 family NAD(P)H quinone oxidoreductase</fullName>
    </submittedName>
</protein>
<evidence type="ECO:0000256" key="1">
    <source>
        <dbReference type="ARBA" id="ARBA00022857"/>
    </source>
</evidence>
<dbReference type="InterPro" id="IPR036291">
    <property type="entry name" value="NAD(P)-bd_dom_sf"/>
</dbReference>
<dbReference type="InterPro" id="IPR011032">
    <property type="entry name" value="GroES-like_sf"/>
</dbReference>
<dbReference type="NCBIfam" id="TIGR02824">
    <property type="entry name" value="quinone_pig3"/>
    <property type="match status" value="1"/>
</dbReference>
<dbReference type="InterPro" id="IPR020843">
    <property type="entry name" value="ER"/>
</dbReference>
<dbReference type="InterPro" id="IPR013149">
    <property type="entry name" value="ADH-like_C"/>
</dbReference>
<name>A0A316EQH5_9BURK</name>